<protein>
    <recommendedName>
        <fullName evidence="1">MATH domain-containing protein</fullName>
    </recommendedName>
</protein>
<dbReference type="SUPFAM" id="SSF49599">
    <property type="entry name" value="TRAF domain-like"/>
    <property type="match status" value="1"/>
</dbReference>
<name>S8DKW0_9LAMI</name>
<reference evidence="2 3" key="1">
    <citation type="journal article" date="2013" name="BMC Genomics">
        <title>The miniature genome of a carnivorous plant Genlisea aurea contains a low number of genes and short non-coding sequences.</title>
        <authorList>
            <person name="Leushkin E.V."/>
            <person name="Sutormin R.A."/>
            <person name="Nabieva E.R."/>
            <person name="Penin A.A."/>
            <person name="Kondrashov A.S."/>
            <person name="Logacheva M.D."/>
        </authorList>
    </citation>
    <scope>NUCLEOTIDE SEQUENCE [LARGE SCALE GENOMIC DNA]</scope>
</reference>
<dbReference type="InterPro" id="IPR002083">
    <property type="entry name" value="MATH/TRAF_dom"/>
</dbReference>
<comment type="caution">
    <text evidence="2">The sequence shown here is derived from an EMBL/GenBank/DDBJ whole genome shotgun (WGS) entry which is preliminary data.</text>
</comment>
<dbReference type="PANTHER" id="PTHR26379">
    <property type="entry name" value="BTB/POZ AND MATH DOMAIN-CONTAINING PROTEIN 1"/>
    <property type="match status" value="1"/>
</dbReference>
<dbReference type="GO" id="GO:0016567">
    <property type="term" value="P:protein ubiquitination"/>
    <property type="evidence" value="ECO:0007669"/>
    <property type="project" value="InterPro"/>
</dbReference>
<feature type="domain" description="MATH" evidence="1">
    <location>
        <begin position="34"/>
        <end position="110"/>
    </location>
</feature>
<accession>S8DKW0</accession>
<gene>
    <name evidence="2" type="ORF">M569_14642</name>
</gene>
<dbReference type="Proteomes" id="UP000015453">
    <property type="component" value="Unassembled WGS sequence"/>
</dbReference>
<dbReference type="PROSITE" id="PS50144">
    <property type="entry name" value="MATH"/>
    <property type="match status" value="1"/>
</dbReference>
<sequence>QGSLKLYNWNNKRIPNPAAKMTTLSSAMIYKTISGTHEFTIQGHSLSKLFDSKHEINSEIFTVGDHSWSISFYPLGYGKGNDANVSIYLYLVDGVGDVKVNYDITLLDQS</sequence>
<proteinExistence type="predicted"/>
<dbReference type="CDD" id="cd00121">
    <property type="entry name" value="MATH"/>
    <property type="match status" value="1"/>
</dbReference>
<evidence type="ECO:0000313" key="3">
    <source>
        <dbReference type="Proteomes" id="UP000015453"/>
    </source>
</evidence>
<keyword evidence="3" id="KW-1185">Reference proteome</keyword>
<dbReference type="PANTHER" id="PTHR26379:SF187">
    <property type="entry name" value="OS07G0655300 PROTEIN"/>
    <property type="match status" value="1"/>
</dbReference>
<dbReference type="EMBL" id="AUSU01007775">
    <property type="protein sequence ID" value="EPS60162.1"/>
    <property type="molecule type" value="Genomic_DNA"/>
</dbReference>
<dbReference type="InterPro" id="IPR045005">
    <property type="entry name" value="BPM1-6"/>
</dbReference>
<organism evidence="2 3">
    <name type="scientific">Genlisea aurea</name>
    <dbReference type="NCBI Taxonomy" id="192259"/>
    <lineage>
        <taxon>Eukaryota</taxon>
        <taxon>Viridiplantae</taxon>
        <taxon>Streptophyta</taxon>
        <taxon>Embryophyta</taxon>
        <taxon>Tracheophyta</taxon>
        <taxon>Spermatophyta</taxon>
        <taxon>Magnoliopsida</taxon>
        <taxon>eudicotyledons</taxon>
        <taxon>Gunneridae</taxon>
        <taxon>Pentapetalae</taxon>
        <taxon>asterids</taxon>
        <taxon>lamiids</taxon>
        <taxon>Lamiales</taxon>
        <taxon>Lentibulariaceae</taxon>
        <taxon>Genlisea</taxon>
    </lineage>
</organism>
<dbReference type="AlphaFoldDB" id="S8DKW0"/>
<evidence type="ECO:0000313" key="2">
    <source>
        <dbReference type="EMBL" id="EPS60162.1"/>
    </source>
</evidence>
<dbReference type="InterPro" id="IPR008974">
    <property type="entry name" value="TRAF-like"/>
</dbReference>
<dbReference type="Gene3D" id="2.60.210.10">
    <property type="entry name" value="Apoptosis, Tumor Necrosis Factor Receptor Associated Protein 2, Chain A"/>
    <property type="match status" value="1"/>
</dbReference>
<dbReference type="OrthoDB" id="630936at2759"/>
<evidence type="ECO:0000259" key="1">
    <source>
        <dbReference type="PROSITE" id="PS50144"/>
    </source>
</evidence>
<feature type="non-terminal residue" evidence="2">
    <location>
        <position position="1"/>
    </location>
</feature>
<feature type="non-terminal residue" evidence="2">
    <location>
        <position position="110"/>
    </location>
</feature>
<dbReference type="Pfam" id="PF22486">
    <property type="entry name" value="MATH_2"/>
    <property type="match status" value="1"/>
</dbReference>